<dbReference type="AlphaFoldDB" id="A0A4P6XNY6"/>
<evidence type="ECO:0000256" key="5">
    <source>
        <dbReference type="ARBA" id="ARBA00022741"/>
    </source>
</evidence>
<dbReference type="EMBL" id="CP034457">
    <property type="protein sequence ID" value="QBM87946.1"/>
    <property type="molecule type" value="Genomic_DNA"/>
</dbReference>
<dbReference type="InterPro" id="IPR011009">
    <property type="entry name" value="Kinase-like_dom_sf"/>
</dbReference>
<dbReference type="Gene3D" id="1.10.510.10">
    <property type="entry name" value="Transferase(Phosphotransferase) domain 1"/>
    <property type="match status" value="1"/>
</dbReference>
<evidence type="ECO:0000256" key="4">
    <source>
        <dbReference type="ARBA" id="ARBA00022679"/>
    </source>
</evidence>
<dbReference type="GO" id="GO:0005737">
    <property type="term" value="C:cytoplasm"/>
    <property type="evidence" value="ECO:0007669"/>
    <property type="project" value="TreeGrafter"/>
</dbReference>
<comment type="catalytic activity">
    <reaction evidence="9">
        <text>L-seryl-[protein] + ATP = O-phospho-L-seryl-[protein] + ADP + H(+)</text>
        <dbReference type="Rhea" id="RHEA:17989"/>
        <dbReference type="Rhea" id="RHEA-COMP:9863"/>
        <dbReference type="Rhea" id="RHEA-COMP:11604"/>
        <dbReference type="ChEBI" id="CHEBI:15378"/>
        <dbReference type="ChEBI" id="CHEBI:29999"/>
        <dbReference type="ChEBI" id="CHEBI:30616"/>
        <dbReference type="ChEBI" id="CHEBI:83421"/>
        <dbReference type="ChEBI" id="CHEBI:456216"/>
        <dbReference type="EC" id="2.7.11.1"/>
    </reaction>
</comment>
<accession>A0A4P6XNY6</accession>
<evidence type="ECO:0000256" key="2">
    <source>
        <dbReference type="ARBA" id="ARBA00012513"/>
    </source>
</evidence>
<evidence type="ECO:0000256" key="1">
    <source>
        <dbReference type="ARBA" id="ARBA00008874"/>
    </source>
</evidence>
<dbReference type="FunFam" id="1.10.510.10:FF:000499">
    <property type="entry name" value="Serine/threonine-protein kinase KIC1"/>
    <property type="match status" value="1"/>
</dbReference>
<dbReference type="PANTHER" id="PTHR48012">
    <property type="entry name" value="STERILE20-LIKE KINASE, ISOFORM B-RELATED"/>
    <property type="match status" value="1"/>
</dbReference>
<dbReference type="Pfam" id="PF00069">
    <property type="entry name" value="Pkinase"/>
    <property type="match status" value="1"/>
</dbReference>
<dbReference type="GO" id="GO:0004674">
    <property type="term" value="F:protein serine/threonine kinase activity"/>
    <property type="evidence" value="ECO:0007669"/>
    <property type="project" value="UniProtKB-KW"/>
</dbReference>
<evidence type="ECO:0000256" key="9">
    <source>
        <dbReference type="ARBA" id="ARBA00048679"/>
    </source>
</evidence>
<evidence type="ECO:0000256" key="6">
    <source>
        <dbReference type="ARBA" id="ARBA00022777"/>
    </source>
</evidence>
<dbReference type="STRING" id="2163413.A0A4P6XNY6"/>
<protein>
    <recommendedName>
        <fullName evidence="2">non-specific serine/threonine protein kinase</fullName>
        <ecNumber evidence="2">2.7.11.1</ecNumber>
    </recommendedName>
</protein>
<dbReference type="InterPro" id="IPR050629">
    <property type="entry name" value="STE20/SPS1-PAK"/>
</dbReference>
<proteinExistence type="inferred from homology"/>
<reference evidence="14" key="1">
    <citation type="submission" date="2019-03" db="EMBL/GenBank/DDBJ databases">
        <title>Snf2 controls pulcherriminic acid biosynthesis and connects pigmentation and antifungal activity of the yeast Metschnikowia pulcherrima.</title>
        <authorList>
            <person name="Gore-Lloyd D."/>
            <person name="Sumann I."/>
            <person name="Brachmann A.O."/>
            <person name="Schneeberger K."/>
            <person name="Ortiz-Merino R.A."/>
            <person name="Moreno-Beltran M."/>
            <person name="Schlaefli M."/>
            <person name="Kirner P."/>
            <person name="Santos Kron A."/>
            <person name="Wolfe K.H."/>
            <person name="Piel J."/>
            <person name="Ahrens C.H."/>
            <person name="Henk D."/>
            <person name="Freimoser F.M."/>
        </authorList>
    </citation>
    <scope>NUCLEOTIDE SEQUENCE [LARGE SCALE GENOMIC DNA]</scope>
    <source>
        <strain evidence="14">APC 1.2</strain>
    </source>
</reference>
<dbReference type="PROSITE" id="PS50011">
    <property type="entry name" value="PROTEIN_KINASE_DOM"/>
    <property type="match status" value="1"/>
</dbReference>
<dbReference type="SUPFAM" id="SSF56112">
    <property type="entry name" value="Protein kinase-like (PK-like)"/>
    <property type="match status" value="1"/>
</dbReference>
<comment type="catalytic activity">
    <reaction evidence="8">
        <text>L-threonyl-[protein] + ATP = O-phospho-L-threonyl-[protein] + ADP + H(+)</text>
        <dbReference type="Rhea" id="RHEA:46608"/>
        <dbReference type="Rhea" id="RHEA-COMP:11060"/>
        <dbReference type="Rhea" id="RHEA-COMP:11605"/>
        <dbReference type="ChEBI" id="CHEBI:15378"/>
        <dbReference type="ChEBI" id="CHEBI:30013"/>
        <dbReference type="ChEBI" id="CHEBI:30616"/>
        <dbReference type="ChEBI" id="CHEBI:61977"/>
        <dbReference type="ChEBI" id="CHEBI:456216"/>
        <dbReference type="EC" id="2.7.11.1"/>
    </reaction>
</comment>
<keyword evidence="3" id="KW-0723">Serine/threonine-protein kinase</keyword>
<keyword evidence="11" id="KW-0175">Coiled coil</keyword>
<dbReference type="GO" id="GO:0005524">
    <property type="term" value="F:ATP binding"/>
    <property type="evidence" value="ECO:0007669"/>
    <property type="project" value="UniProtKB-UniRule"/>
</dbReference>
<dbReference type="PROSITE" id="PS00107">
    <property type="entry name" value="PROTEIN_KINASE_ATP"/>
    <property type="match status" value="1"/>
</dbReference>
<evidence type="ECO:0000256" key="8">
    <source>
        <dbReference type="ARBA" id="ARBA00047899"/>
    </source>
</evidence>
<evidence type="ECO:0000256" key="10">
    <source>
        <dbReference type="PROSITE-ProRule" id="PRU10141"/>
    </source>
</evidence>
<gene>
    <name evidence="13" type="primary">MPUL0B11600</name>
    <name evidence="13" type="ORF">METSCH_B11600</name>
</gene>
<keyword evidence="4" id="KW-0808">Transferase</keyword>
<evidence type="ECO:0000256" key="11">
    <source>
        <dbReference type="SAM" id="Coils"/>
    </source>
</evidence>
<feature type="binding site" evidence="10">
    <location>
        <position position="35"/>
    </location>
    <ligand>
        <name>ATP</name>
        <dbReference type="ChEBI" id="CHEBI:30616"/>
    </ligand>
</feature>
<dbReference type="EC" id="2.7.11.1" evidence="2"/>
<evidence type="ECO:0000256" key="3">
    <source>
        <dbReference type="ARBA" id="ARBA00022527"/>
    </source>
</evidence>
<evidence type="ECO:0000256" key="7">
    <source>
        <dbReference type="ARBA" id="ARBA00022840"/>
    </source>
</evidence>
<comment type="similarity">
    <text evidence="1">Belongs to the protein kinase superfamily. STE Ser/Thr protein kinase family. STE20 subfamily.</text>
</comment>
<keyword evidence="5 10" id="KW-0547">Nucleotide-binding</keyword>
<dbReference type="GO" id="GO:0030447">
    <property type="term" value="P:filamentous growth"/>
    <property type="evidence" value="ECO:0007669"/>
    <property type="project" value="UniProtKB-ARBA"/>
</dbReference>
<sequence length="392" mass="44042">MPQEDYQVDCLLGKGSFGEVYKGKNLKTGQTFALKIIDLDEASDVRDLIKEIHFLSRVQSQYLTRYYETFLQETKMWIVLEYCGGGSCSDLLKCFGKLKEPTACFILRDVLRGLEYLHAQRKVHRDIKSANILLTEDGTVKLADFGVSGEMLLTRTKRNTLVGTPYWMAPEVISHSAKGYDTKADIWSTGITAIEFVTGHPPLSSVEPMEALFKIPGNKPPELEGSHFLDDMKDFVRYCLIKSAKQRPSALLLLHHRFISTCPGDVDIAELLIKKQVKEANLRKKKAKLAQQAKAEKNASIHWNFTSTLLGITGPPEPSQPELVALPKPQTLSVYGDFIHESLSKVMARAKTKVARVCVENLRDEFAKAEQGNVGLCHAFIEELRVLIDDNR</sequence>
<evidence type="ECO:0000259" key="12">
    <source>
        <dbReference type="PROSITE" id="PS50011"/>
    </source>
</evidence>
<feature type="domain" description="Protein kinase" evidence="12">
    <location>
        <begin position="6"/>
        <end position="259"/>
    </location>
</feature>
<keyword evidence="6" id="KW-0418">Kinase</keyword>
<organism evidence="13 14">
    <name type="scientific">Metschnikowia aff. pulcherrima</name>
    <dbReference type="NCBI Taxonomy" id="2163413"/>
    <lineage>
        <taxon>Eukaryota</taxon>
        <taxon>Fungi</taxon>
        <taxon>Dikarya</taxon>
        <taxon>Ascomycota</taxon>
        <taxon>Saccharomycotina</taxon>
        <taxon>Pichiomycetes</taxon>
        <taxon>Metschnikowiaceae</taxon>
        <taxon>Metschnikowia</taxon>
    </lineage>
</organism>
<evidence type="ECO:0000313" key="14">
    <source>
        <dbReference type="Proteomes" id="UP000292447"/>
    </source>
</evidence>
<dbReference type="Proteomes" id="UP000292447">
    <property type="component" value="Chromosome II"/>
</dbReference>
<keyword evidence="7 10" id="KW-0067">ATP-binding</keyword>
<evidence type="ECO:0000313" key="13">
    <source>
        <dbReference type="EMBL" id="QBM87946.1"/>
    </source>
</evidence>
<name>A0A4P6XNY6_9ASCO</name>
<dbReference type="InterPro" id="IPR017441">
    <property type="entry name" value="Protein_kinase_ATP_BS"/>
</dbReference>
<dbReference type="InterPro" id="IPR000719">
    <property type="entry name" value="Prot_kinase_dom"/>
</dbReference>
<feature type="coiled-coil region" evidence="11">
    <location>
        <begin position="268"/>
        <end position="299"/>
    </location>
</feature>
<keyword evidence="14" id="KW-1185">Reference proteome</keyword>
<dbReference type="SMART" id="SM00220">
    <property type="entry name" value="S_TKc"/>
    <property type="match status" value="1"/>
</dbReference>
<dbReference type="PANTHER" id="PTHR48012:SF10">
    <property type="entry name" value="FI20177P1"/>
    <property type="match status" value="1"/>
</dbReference>